<dbReference type="AlphaFoldDB" id="A0A1A2W782"/>
<keyword evidence="1" id="KW-0812">Transmembrane</keyword>
<comment type="caution">
    <text evidence="2">The sequence shown here is derived from an EMBL/GenBank/DDBJ whole genome shotgun (WGS) entry which is preliminary data.</text>
</comment>
<evidence type="ECO:0000313" key="3">
    <source>
        <dbReference type="Proteomes" id="UP000092207"/>
    </source>
</evidence>
<keyword evidence="1" id="KW-0472">Membrane</keyword>
<protein>
    <submittedName>
        <fullName evidence="2">Uncharacterized protein</fullName>
    </submittedName>
</protein>
<feature type="transmembrane region" description="Helical" evidence="1">
    <location>
        <begin position="28"/>
        <end position="52"/>
    </location>
</feature>
<dbReference type="Proteomes" id="UP000092207">
    <property type="component" value="Unassembled WGS sequence"/>
</dbReference>
<accession>A0A1A2W782</accession>
<evidence type="ECO:0000256" key="1">
    <source>
        <dbReference type="SAM" id="Phobius"/>
    </source>
</evidence>
<feature type="transmembrane region" description="Helical" evidence="1">
    <location>
        <begin position="72"/>
        <end position="92"/>
    </location>
</feature>
<proteinExistence type="predicted"/>
<dbReference type="Pfam" id="PF19779">
    <property type="entry name" value="DUF6264"/>
    <property type="match status" value="1"/>
</dbReference>
<keyword evidence="1" id="KW-1133">Transmembrane helix</keyword>
<evidence type="ECO:0000313" key="2">
    <source>
        <dbReference type="EMBL" id="OBI08692.1"/>
    </source>
</evidence>
<organism evidence="2 3">
    <name type="scientific">Mycobacterium scrofulaceum</name>
    <dbReference type="NCBI Taxonomy" id="1783"/>
    <lineage>
        <taxon>Bacteria</taxon>
        <taxon>Bacillati</taxon>
        <taxon>Actinomycetota</taxon>
        <taxon>Actinomycetes</taxon>
        <taxon>Mycobacteriales</taxon>
        <taxon>Mycobacteriaceae</taxon>
        <taxon>Mycobacterium</taxon>
    </lineage>
</organism>
<reference evidence="2 3" key="1">
    <citation type="submission" date="2016-06" db="EMBL/GenBank/DDBJ databases">
        <authorList>
            <person name="Kjaerup R.B."/>
            <person name="Dalgaard T.S."/>
            <person name="Juul-Madsen H.R."/>
        </authorList>
    </citation>
    <scope>NUCLEOTIDE SEQUENCE [LARGE SCALE GENOMIC DNA]</scope>
    <source>
        <strain evidence="2 3">E2838</strain>
    </source>
</reference>
<dbReference type="RefSeq" id="WP_067301773.1">
    <property type="nucleotide sequence ID" value="NZ_LZJY01000063.1"/>
</dbReference>
<dbReference type="EMBL" id="LZJY01000063">
    <property type="protein sequence ID" value="OBI08692.1"/>
    <property type="molecule type" value="Genomic_DNA"/>
</dbReference>
<name>A0A1A2W782_MYCSC</name>
<gene>
    <name evidence="2" type="ORF">A5679_08960</name>
</gene>
<dbReference type="InterPro" id="IPR046231">
    <property type="entry name" value="DUF6264"/>
</dbReference>
<feature type="transmembrane region" description="Helical" evidence="1">
    <location>
        <begin position="101"/>
        <end position="122"/>
    </location>
</feature>
<sequence>MSTDDDEMQTAVDAYSERGQRHATADRLATVLLLGVEAFLVAATIGLLSVYVMATDPCGYQKCGDPAWIDRAMVLGIGGGGVIFFAALFVALRRLARRRTAFFVPIIGCLAQAALAAGAVAMEFQAGPV</sequence>